<proteinExistence type="predicted"/>
<feature type="domain" description="Fibronectin type-III" evidence="2">
    <location>
        <begin position="770"/>
        <end position="888"/>
    </location>
</feature>
<dbReference type="OrthoDB" id="6022609at2759"/>
<dbReference type="InterPro" id="IPR013783">
    <property type="entry name" value="Ig-like_fold"/>
</dbReference>
<gene>
    <name evidence="4" type="primary">LOC108677090</name>
</gene>
<feature type="region of interest" description="Disordered" evidence="1">
    <location>
        <begin position="508"/>
        <end position="528"/>
    </location>
</feature>
<dbReference type="GeneID" id="108677090"/>
<dbReference type="InterPro" id="IPR003961">
    <property type="entry name" value="FN3_dom"/>
</dbReference>
<evidence type="ECO:0000259" key="2">
    <source>
        <dbReference type="SMART" id="SM00060"/>
    </source>
</evidence>
<reference evidence="4" key="1">
    <citation type="submission" date="2025-08" db="UniProtKB">
        <authorList>
            <consortium name="RefSeq"/>
        </authorList>
    </citation>
    <scope>IDENTIFICATION</scope>
    <source>
        <tissue evidence="4">Whole organism</tissue>
    </source>
</reference>
<dbReference type="Proteomes" id="UP000694843">
    <property type="component" value="Unplaced"/>
</dbReference>
<dbReference type="InterPro" id="IPR036116">
    <property type="entry name" value="FN3_sf"/>
</dbReference>
<evidence type="ECO:0000256" key="1">
    <source>
        <dbReference type="SAM" id="MobiDB-lite"/>
    </source>
</evidence>
<dbReference type="AlphaFoldDB" id="A0A8B7P3V2"/>
<feature type="region of interest" description="Disordered" evidence="1">
    <location>
        <begin position="50"/>
        <end position="102"/>
    </location>
</feature>
<dbReference type="CDD" id="cd00063">
    <property type="entry name" value="FN3"/>
    <property type="match status" value="1"/>
</dbReference>
<evidence type="ECO:0000313" key="3">
    <source>
        <dbReference type="Proteomes" id="UP000694843"/>
    </source>
</evidence>
<feature type="region of interest" description="Disordered" evidence="1">
    <location>
        <begin position="737"/>
        <end position="776"/>
    </location>
</feature>
<feature type="compositionally biased region" description="Basic and acidic residues" evidence="1">
    <location>
        <begin position="550"/>
        <end position="563"/>
    </location>
</feature>
<evidence type="ECO:0000313" key="4">
    <source>
        <dbReference type="RefSeq" id="XP_018020728.1"/>
    </source>
</evidence>
<protein>
    <submittedName>
        <fullName evidence="4">Uncharacterized protein LOC108677090</fullName>
    </submittedName>
</protein>
<accession>A0A8B7P3V2</accession>
<dbReference type="SMART" id="SM00060">
    <property type="entry name" value="FN3"/>
    <property type="match status" value="1"/>
</dbReference>
<sequence length="1157" mass="122689">MVCQETRCPFGLHIRNQYKPEPYCVELENQSGGDQCCVVVVCDDQFGSGDGISDDGDADGGVGRRGGGSTSLDGTNNRNESTISGADTDDNSVVNDGTSGLNHTVSLRDKDLAATNDILVENVGTTHDDVRVLNDVITVDDTEQLPDNHRLVADLEKDLKTNNSSSPTINELIALNSTVESPVDGRGSRNTSENVFKFLNFMQESFVEPKVPFKFEESDSLSFKSRNLKKKLGDNIVPHDLDNESDPKDDVPIVLVEKKTEEDSANKIKDEKNEMADDFANKMEDEIIKMANDSASNMDEDSSRNITNETKKIANDFLTETAEDSTQKMADDPNNVADVTNSFVDIETTTPTLDFVTSVSISTSSRLAGVDLLPQTGNITPTGSNTTGVLIRNNGSASTSSVGENKTAASVEGEFWSVENGTRYIFNNEAVVLGLTVESETEPIENVSETRSVETVTSVLPPETTTKKNSVETTTEKELVETATEIEPVETATEIESVSTTSETELFETASEKESSRSMMVETETAPPETAPVVFETAAGSRMTVSETGGSEREPRRGHNDAELPLRDLKQLEVERVTHNASVVRLPSFAAGDLFYKGTTPGAGRGRVGVEVGEGRATLSSLTPSTNYSLSWLGADASVAHAALITLPGCTHAGGSVGLGEGYVVHCTQHCTCTAPGTATCAPCAEQDAPLPPGCSLVPRDPCCSTLLCPGKMDGDAAHRVDVTSNSSDVNVAHKLDRTSGTDDVDLSSRTSLVDGPADVDGPLGTEDGPSGTGDVPKLIVMRTSYDSVTLAWDDFRSGDAADVYMAEYRHIPATTNTTKTADAAGKKADSLTEIPAAAEDKMAGPAGWQRRAVDMDKSPPTVTITSLLPGATYQVRVVAVDGGATAGQRTETLTVTTQPGCVYANATYAIGSFARGCEEACACYEDGFVKCTERCTVPYFRRGSVGATPLCEEQRTVADDCCVLVVCATRSGAHEFDQCANIVCGPNAECVSEHPQRNSSDVTSPAIGRGSANDTSFLGNSTSDWSNTAANGTSSSLSTTNPVAALTPLSLDVSPLGQCVCLPGYHGNPTNLETGCHARLDSVRCHHHNLTYSPGEVFYEGCVSRCLCTPTGEIDCRPRCSAPPPPGEACDLRSDPNDPCCTICTNATSTGTSRCV</sequence>
<dbReference type="SUPFAM" id="SSF49265">
    <property type="entry name" value="Fibronectin type III"/>
    <property type="match status" value="1"/>
</dbReference>
<keyword evidence="3" id="KW-1185">Reference proteome</keyword>
<dbReference type="Gene3D" id="2.60.40.10">
    <property type="entry name" value="Immunoglobulins"/>
    <property type="match status" value="1"/>
</dbReference>
<feature type="compositionally biased region" description="Polar residues" evidence="1">
    <location>
        <begin position="72"/>
        <end position="102"/>
    </location>
</feature>
<organism evidence="3 4">
    <name type="scientific">Hyalella azteca</name>
    <name type="common">Amphipod</name>
    <dbReference type="NCBI Taxonomy" id="294128"/>
    <lineage>
        <taxon>Eukaryota</taxon>
        <taxon>Metazoa</taxon>
        <taxon>Ecdysozoa</taxon>
        <taxon>Arthropoda</taxon>
        <taxon>Crustacea</taxon>
        <taxon>Multicrustacea</taxon>
        <taxon>Malacostraca</taxon>
        <taxon>Eumalacostraca</taxon>
        <taxon>Peracarida</taxon>
        <taxon>Amphipoda</taxon>
        <taxon>Senticaudata</taxon>
        <taxon>Talitrida</taxon>
        <taxon>Talitroidea</taxon>
        <taxon>Hyalellidae</taxon>
        <taxon>Hyalella</taxon>
    </lineage>
</organism>
<feature type="region of interest" description="Disordered" evidence="1">
    <location>
        <begin position="993"/>
        <end position="1014"/>
    </location>
</feature>
<feature type="region of interest" description="Disordered" evidence="1">
    <location>
        <begin position="542"/>
        <end position="563"/>
    </location>
</feature>
<name>A0A8B7P3V2_HYAAZ</name>
<dbReference type="RefSeq" id="XP_018020728.1">
    <property type="nucleotide sequence ID" value="XM_018165239.2"/>
</dbReference>
<feature type="compositionally biased region" description="Gly residues" evidence="1">
    <location>
        <begin position="59"/>
        <end position="69"/>
    </location>
</feature>
<dbReference type="KEGG" id="hazt:108677090"/>